<name>A0A0S2GME5_9VIRU</name>
<organism evidence="3">
    <name type="scientific">Chimpanzee anellovirus</name>
    <dbReference type="NCBI Taxonomy" id="1743410"/>
    <lineage>
        <taxon>Viruses</taxon>
        <taxon>Monodnaviria</taxon>
        <taxon>Shotokuvirae</taxon>
        <taxon>Commensaviricota</taxon>
        <taxon>Cardeaviricetes</taxon>
        <taxon>Sanitavirales</taxon>
        <taxon>Anelloviridae</taxon>
    </lineage>
</organism>
<feature type="compositionally biased region" description="Acidic residues" evidence="1">
    <location>
        <begin position="81"/>
        <end position="91"/>
    </location>
</feature>
<evidence type="ECO:0000256" key="1">
    <source>
        <dbReference type="SAM" id="MobiDB-lite"/>
    </source>
</evidence>
<dbReference type="Pfam" id="PF02957">
    <property type="entry name" value="TT_ORF2-like"/>
    <property type="match status" value="1"/>
</dbReference>
<evidence type="ECO:0000259" key="2">
    <source>
        <dbReference type="Pfam" id="PF02957"/>
    </source>
</evidence>
<accession>A0A0S2GME5</accession>
<dbReference type="InterPro" id="IPR004118">
    <property type="entry name" value="HEV_TT_vir_Orf2/Gyrovir_Vp2_N"/>
</dbReference>
<proteinExistence type="predicted"/>
<reference evidence="3" key="1">
    <citation type="journal article" date="2015" name="Virology">
        <title>New species of Torque Teno miniviruses infecting gorillas and chimpanzees.</title>
        <authorList>
            <person name="Hrazdilova K."/>
            <person name="Slaninkova E."/>
            <person name="Brozova K."/>
            <person name="Modry D."/>
            <person name="Vodicka R."/>
            <person name="Celer V."/>
        </authorList>
    </citation>
    <scope>NUCLEOTIDE SEQUENCE</scope>
    <source>
        <strain evidence="3">Cpz1cl1</strain>
    </source>
</reference>
<sequence length="108" mass="12044">MSYPWKPPVYGPEGRELQWLNCCMQSHDTFCGCNNPMMHLILGAAKRSNYFGLNTENINTLQRCLGYGDPKDTTGDKDTPEEPDPIAEDHFEDGDLEALFAEDDATAG</sequence>
<feature type="compositionally biased region" description="Basic and acidic residues" evidence="1">
    <location>
        <begin position="69"/>
        <end position="80"/>
    </location>
</feature>
<feature type="domain" description="Hepatitis TT virus Orf2/Gyrovirus Vp2 N-terminal" evidence="2">
    <location>
        <begin position="13"/>
        <end position="46"/>
    </location>
</feature>
<evidence type="ECO:0000313" key="3">
    <source>
        <dbReference type="EMBL" id="ALN98236.1"/>
    </source>
</evidence>
<protein>
    <submittedName>
        <fullName evidence="3">ORF2</fullName>
    </submittedName>
</protein>
<feature type="region of interest" description="Disordered" evidence="1">
    <location>
        <begin position="67"/>
        <end position="91"/>
    </location>
</feature>
<dbReference type="EMBL" id="KT027935">
    <property type="protein sequence ID" value="ALN98236.1"/>
    <property type="molecule type" value="Genomic_DNA"/>
</dbReference>